<proteinExistence type="predicted"/>
<dbReference type="Gene3D" id="2.160.20.10">
    <property type="entry name" value="Single-stranded right-handed beta-helix, Pectin lyase-like"/>
    <property type="match status" value="1"/>
</dbReference>
<gene>
    <name evidence="4" type="ORF">ABVT11_10085</name>
</gene>
<keyword evidence="2" id="KW-0325">Glycoprotein</keyword>
<dbReference type="SUPFAM" id="SSF51126">
    <property type="entry name" value="Pectin lyase-like"/>
    <property type="match status" value="1"/>
</dbReference>
<keyword evidence="3" id="KW-0732">Signal</keyword>
<dbReference type="RefSeq" id="WP_345923727.1">
    <property type="nucleotide sequence ID" value="NZ_JBDIVF010000001.1"/>
</dbReference>
<dbReference type="Proteomes" id="UP001548590">
    <property type="component" value="Unassembled WGS sequence"/>
</dbReference>
<organism evidence="4 5">
    <name type="scientific">Uliginosibacterium paludis</name>
    <dbReference type="NCBI Taxonomy" id="1615952"/>
    <lineage>
        <taxon>Bacteria</taxon>
        <taxon>Pseudomonadati</taxon>
        <taxon>Pseudomonadota</taxon>
        <taxon>Betaproteobacteria</taxon>
        <taxon>Rhodocyclales</taxon>
        <taxon>Zoogloeaceae</taxon>
        <taxon>Uliginosibacterium</taxon>
    </lineage>
</organism>
<dbReference type="InterPro" id="IPR052063">
    <property type="entry name" value="Polysaccharide_Lyase_1"/>
</dbReference>
<reference evidence="4 5" key="1">
    <citation type="submission" date="2024-07" db="EMBL/GenBank/DDBJ databases">
        <title>Uliginosibacterium paludis KCTC:42655.</title>
        <authorList>
            <person name="Kim M.K."/>
        </authorList>
    </citation>
    <scope>NUCLEOTIDE SEQUENCE [LARGE SCALE GENOMIC DNA]</scope>
    <source>
        <strain evidence="4 5">KCTC 42655</strain>
    </source>
</reference>
<name>A0ABV2CQJ7_9RHOO</name>
<evidence type="ECO:0000313" key="4">
    <source>
        <dbReference type="EMBL" id="MET1490177.1"/>
    </source>
</evidence>
<dbReference type="InterPro" id="IPR011050">
    <property type="entry name" value="Pectin_lyase_fold/virulence"/>
</dbReference>
<evidence type="ECO:0008006" key="6">
    <source>
        <dbReference type="Google" id="ProtNLM"/>
    </source>
</evidence>
<dbReference type="PANTHER" id="PTHR42970">
    <property type="entry name" value="PECTATE LYASE C-RELATED"/>
    <property type="match status" value="1"/>
</dbReference>
<dbReference type="PANTHER" id="PTHR42970:SF1">
    <property type="entry name" value="PECTATE LYASE C-RELATED"/>
    <property type="match status" value="1"/>
</dbReference>
<keyword evidence="5" id="KW-1185">Reference proteome</keyword>
<dbReference type="EMBL" id="JBEWLZ010000004">
    <property type="protein sequence ID" value="MET1490177.1"/>
    <property type="molecule type" value="Genomic_DNA"/>
</dbReference>
<accession>A0ABV2CQJ7</accession>
<evidence type="ECO:0000313" key="5">
    <source>
        <dbReference type="Proteomes" id="UP001548590"/>
    </source>
</evidence>
<sequence length="442" mass="46571">MNALAAALLTMLMATAAQAAPDVASTYGLTGFGTGTTAGEGGAIVRVTTLASDGEGSLREALRRSGPRIIVFEVGGVIDLGLKSLVLDQPFVTIAGQTAPSPGITLIRGGLEIRSHDVLMQHIRFRMGDGGLPPYTSPDFGKGWDVDVTTNGRNAYNIVIDHCSFAWAVDENLSVSGPRYDGPEGTSRRVTLSNNIIAEGLLRSTHSKREPHSKGTLIHDMVSEVAVVGNLYAHNDDRNPMFKGGASGAVVNNLIYNPGRIAISAGAAMAEWEGRTPPPPPRIAVAGNHLLGGADSRLRALVIANVSKRYGEGPADVWFDDNRLEATAAGALLPEAGPLVRRLEAAPVWPEGLRARPVGEVKDAVLAGAGARPLDRDAVDQRIVAEVREGRGRIVDSQNEVGGYPPTGEAVRRPLVLPAADIGSWLRRLSDALIVSGPERTP</sequence>
<dbReference type="InterPro" id="IPR012334">
    <property type="entry name" value="Pectin_lyas_fold"/>
</dbReference>
<evidence type="ECO:0000256" key="1">
    <source>
        <dbReference type="ARBA" id="ARBA00022723"/>
    </source>
</evidence>
<feature type="chain" id="PRO_5047418602" description="Pectate lyase" evidence="3">
    <location>
        <begin position="20"/>
        <end position="442"/>
    </location>
</feature>
<feature type="signal peptide" evidence="3">
    <location>
        <begin position="1"/>
        <end position="19"/>
    </location>
</feature>
<protein>
    <recommendedName>
        <fullName evidence="6">Pectate lyase</fullName>
    </recommendedName>
</protein>
<comment type="caution">
    <text evidence="4">The sequence shown here is derived from an EMBL/GenBank/DDBJ whole genome shotgun (WGS) entry which is preliminary data.</text>
</comment>
<evidence type="ECO:0000256" key="2">
    <source>
        <dbReference type="ARBA" id="ARBA00023180"/>
    </source>
</evidence>
<keyword evidence="1" id="KW-0479">Metal-binding</keyword>
<evidence type="ECO:0000256" key="3">
    <source>
        <dbReference type="SAM" id="SignalP"/>
    </source>
</evidence>